<dbReference type="WBParaSite" id="GPLIN_001156100">
    <property type="protein sequence ID" value="GPLIN_001156100"/>
    <property type="gene ID" value="GPLIN_001156100"/>
</dbReference>
<protein>
    <submittedName>
        <fullName evidence="3">Clathrin light chain</fullName>
    </submittedName>
</protein>
<name>A0A183CFA6_GLOPA</name>
<evidence type="ECO:0000313" key="2">
    <source>
        <dbReference type="Proteomes" id="UP000050741"/>
    </source>
</evidence>
<dbReference type="AlphaFoldDB" id="A0A183CFA6"/>
<proteinExistence type="predicted"/>
<sequence length="152" mass="16598">MDSPTSEASFDFVDTLGAESGGSPFEVEESGGTFEVEENGGTFEVEENGADEFGAADQQGQTKSGQLLENVVVLQHQTPLKMEEYQKEQQHNQTEICAQIGELKKLVGPVAAGALSEQRQAEADQALQAKHQKLADGKKINKFHFNFINNRI</sequence>
<keyword evidence="2" id="KW-1185">Reference proteome</keyword>
<evidence type="ECO:0000313" key="3">
    <source>
        <dbReference type="WBParaSite" id="GPLIN_001156100"/>
    </source>
</evidence>
<reference evidence="2" key="1">
    <citation type="submission" date="2013-12" db="EMBL/GenBank/DDBJ databases">
        <authorList>
            <person name="Aslett M."/>
        </authorList>
    </citation>
    <scope>NUCLEOTIDE SEQUENCE [LARGE SCALE GENOMIC DNA]</scope>
    <source>
        <strain evidence="2">Lindley</strain>
    </source>
</reference>
<dbReference type="Proteomes" id="UP000050741">
    <property type="component" value="Unassembled WGS sequence"/>
</dbReference>
<reference evidence="2" key="2">
    <citation type="submission" date="2014-05" db="EMBL/GenBank/DDBJ databases">
        <title>The genome and life-stage specific transcriptomes of Globodera pallida elucidate key aspects of plant parasitism by a cyst nematode.</title>
        <authorList>
            <person name="Cotton J.A."/>
            <person name="Lilley C.J."/>
            <person name="Jones L.M."/>
            <person name="Kikuchi T."/>
            <person name="Reid A.J."/>
            <person name="Thorpe P."/>
            <person name="Tsai I.J."/>
            <person name="Beasley H."/>
            <person name="Blok V."/>
            <person name="Cock P.J.A."/>
            <person name="Van den Akker S.E."/>
            <person name="Holroyd N."/>
            <person name="Hunt M."/>
            <person name="Mantelin S."/>
            <person name="Naghra H."/>
            <person name="Pain A."/>
            <person name="Palomares-Rius J.E."/>
            <person name="Zarowiecki M."/>
            <person name="Berriman M."/>
            <person name="Jones J.T."/>
            <person name="Urwin P.E."/>
        </authorList>
    </citation>
    <scope>NUCLEOTIDE SEQUENCE [LARGE SCALE GENOMIC DNA]</scope>
    <source>
        <strain evidence="2">Lindley</strain>
    </source>
</reference>
<accession>A0A183CFA6</accession>
<feature type="region of interest" description="Disordered" evidence="1">
    <location>
        <begin position="1"/>
        <end position="33"/>
    </location>
</feature>
<reference evidence="3" key="3">
    <citation type="submission" date="2016-06" db="UniProtKB">
        <authorList>
            <consortium name="WormBaseParasite"/>
        </authorList>
    </citation>
    <scope>IDENTIFICATION</scope>
</reference>
<organism evidence="2 3">
    <name type="scientific">Globodera pallida</name>
    <name type="common">Potato cyst nematode worm</name>
    <name type="synonym">Heterodera pallida</name>
    <dbReference type="NCBI Taxonomy" id="36090"/>
    <lineage>
        <taxon>Eukaryota</taxon>
        <taxon>Metazoa</taxon>
        <taxon>Ecdysozoa</taxon>
        <taxon>Nematoda</taxon>
        <taxon>Chromadorea</taxon>
        <taxon>Rhabditida</taxon>
        <taxon>Tylenchina</taxon>
        <taxon>Tylenchomorpha</taxon>
        <taxon>Tylenchoidea</taxon>
        <taxon>Heteroderidae</taxon>
        <taxon>Heteroderinae</taxon>
        <taxon>Globodera</taxon>
    </lineage>
</organism>
<evidence type="ECO:0000256" key="1">
    <source>
        <dbReference type="SAM" id="MobiDB-lite"/>
    </source>
</evidence>